<dbReference type="EMBL" id="CAFBLN010000006">
    <property type="protein sequence ID" value="CAB4861678.1"/>
    <property type="molecule type" value="Genomic_DNA"/>
</dbReference>
<dbReference type="InterPro" id="IPR000945">
    <property type="entry name" value="DBH-like"/>
</dbReference>
<feature type="domain" description="Copper type II ascorbate-dependent monooxygenase C-terminal" evidence="2">
    <location>
        <begin position="289"/>
        <end position="407"/>
    </location>
</feature>
<dbReference type="PANTHER" id="PTHR10157:SF23">
    <property type="entry name" value="MOXD1 HOMOLOG 1"/>
    <property type="match status" value="1"/>
</dbReference>
<dbReference type="InterPro" id="IPR036939">
    <property type="entry name" value="Cu2_ascorb_mOase_N_sf"/>
</dbReference>
<dbReference type="PANTHER" id="PTHR10157">
    <property type="entry name" value="DOPAMINE BETA HYDROXYLASE RELATED"/>
    <property type="match status" value="1"/>
</dbReference>
<accession>A0A6J7CY39</accession>
<dbReference type="AlphaFoldDB" id="A0A6J7CY39"/>
<dbReference type="InterPro" id="IPR014784">
    <property type="entry name" value="Cu2_ascorb_mOase-like_C"/>
</dbReference>
<dbReference type="GO" id="GO:0005507">
    <property type="term" value="F:copper ion binding"/>
    <property type="evidence" value="ECO:0007669"/>
    <property type="project" value="InterPro"/>
</dbReference>
<sequence>MRLVSARFQVGPALVGVLLLLAGVASPNQASAALRSHATGSTTTTTTSSFCALKTCTSTLVKIPEAAKGGITPVAPAGATDLYRCTFFDPHLTADQMVIGSTFHPQNHGTAKKPVIEIHHAILFQVPSNQVAAVKALGTSWPCFSGPTPADTFAELSNFRSVAGWAPGSASATRPAGYGVNVPAGSGFILQLHYNLLASKAKDNSSWSIDMTPTAESGLTPLLGWSLVAPPDLPCPSGSSGTLCNRTNSLNDLSKRFGSSAVNFVNLIEYVCKAAASTAGDTHWQSPTSTSCIWRRPANSQPITVHTIGAHMHLLGKTLSVELCHSDKTCTDPSKVVGLFVRSYNFDDQRAYNVPPTVINPGDYVKVTCTYDPKLRKLNPQTKKLPARFITWGDGSSDEMCLSSVGYSQGAGT</sequence>
<organism evidence="3">
    <name type="scientific">freshwater metagenome</name>
    <dbReference type="NCBI Taxonomy" id="449393"/>
    <lineage>
        <taxon>unclassified sequences</taxon>
        <taxon>metagenomes</taxon>
        <taxon>ecological metagenomes</taxon>
    </lineage>
</organism>
<protein>
    <submittedName>
        <fullName evidence="3">Unannotated protein</fullName>
    </submittedName>
</protein>
<dbReference type="Gene3D" id="2.60.120.230">
    <property type="match status" value="1"/>
</dbReference>
<evidence type="ECO:0000256" key="1">
    <source>
        <dbReference type="ARBA" id="ARBA00023157"/>
    </source>
</evidence>
<reference evidence="3" key="1">
    <citation type="submission" date="2020-05" db="EMBL/GenBank/DDBJ databases">
        <authorList>
            <person name="Chiriac C."/>
            <person name="Salcher M."/>
            <person name="Ghai R."/>
            <person name="Kavagutti S V."/>
        </authorList>
    </citation>
    <scope>NUCLEOTIDE SEQUENCE</scope>
</reference>
<dbReference type="SUPFAM" id="SSF49742">
    <property type="entry name" value="PHM/PNGase F"/>
    <property type="match status" value="2"/>
</dbReference>
<dbReference type="GO" id="GO:0004500">
    <property type="term" value="F:dopamine beta-monooxygenase activity"/>
    <property type="evidence" value="ECO:0007669"/>
    <property type="project" value="InterPro"/>
</dbReference>
<dbReference type="InterPro" id="IPR024548">
    <property type="entry name" value="Cu2_monoox_C"/>
</dbReference>
<keyword evidence="1" id="KW-1015">Disulfide bond</keyword>
<gene>
    <name evidence="3" type="ORF">UFOPK3381_00291</name>
</gene>
<dbReference type="Gene3D" id="2.60.120.310">
    <property type="entry name" value="Copper type II, ascorbate-dependent monooxygenase, N-terminal domain"/>
    <property type="match status" value="1"/>
</dbReference>
<dbReference type="InterPro" id="IPR008977">
    <property type="entry name" value="PHM/PNGase_F_dom_sf"/>
</dbReference>
<evidence type="ECO:0000259" key="2">
    <source>
        <dbReference type="Pfam" id="PF03712"/>
    </source>
</evidence>
<proteinExistence type="predicted"/>
<name>A0A6J7CY39_9ZZZZ</name>
<evidence type="ECO:0000313" key="3">
    <source>
        <dbReference type="EMBL" id="CAB4861678.1"/>
    </source>
</evidence>
<dbReference type="Pfam" id="PF03712">
    <property type="entry name" value="Cu2_monoox_C"/>
    <property type="match status" value="1"/>
</dbReference>